<comment type="caution">
    <text evidence="1">The sequence shown here is derived from an EMBL/GenBank/DDBJ whole genome shotgun (WGS) entry which is preliminary data.</text>
</comment>
<protein>
    <submittedName>
        <fullName evidence="1">Uncharacterized protein</fullName>
    </submittedName>
</protein>
<dbReference type="AlphaFoldDB" id="A0A1R1XNT7"/>
<reference evidence="1 2" key="1">
    <citation type="submission" date="2017-01" db="EMBL/GenBank/DDBJ databases">
        <authorList>
            <person name="Mah S.A."/>
            <person name="Swanson W.J."/>
            <person name="Moy G.W."/>
            <person name="Vacquier V.D."/>
        </authorList>
    </citation>
    <scope>NUCLEOTIDE SEQUENCE [LARGE SCALE GENOMIC DNA]</scope>
    <source>
        <strain evidence="1 2">GSMNP</strain>
    </source>
</reference>
<sequence length="82" mass="9639">MRIGIDHIGDWIQNPLIEPLLYRFATFKPKPSAIPLNTILFVQPEFLKEEAKPGGQNFFSEKFVSYLPERFVEEIQSMDYDF</sequence>
<keyword evidence="2" id="KW-1185">Reference proteome</keyword>
<dbReference type="Proteomes" id="UP000187283">
    <property type="component" value="Unassembled WGS sequence"/>
</dbReference>
<organism evidence="1 2">
    <name type="scientific">Smittium culicis</name>
    <dbReference type="NCBI Taxonomy" id="133412"/>
    <lineage>
        <taxon>Eukaryota</taxon>
        <taxon>Fungi</taxon>
        <taxon>Fungi incertae sedis</taxon>
        <taxon>Zoopagomycota</taxon>
        <taxon>Kickxellomycotina</taxon>
        <taxon>Harpellomycetes</taxon>
        <taxon>Harpellales</taxon>
        <taxon>Legeriomycetaceae</taxon>
        <taxon>Smittium</taxon>
    </lineage>
</organism>
<evidence type="ECO:0000313" key="2">
    <source>
        <dbReference type="Proteomes" id="UP000187283"/>
    </source>
</evidence>
<gene>
    <name evidence="1" type="ORF">AYI70_g6703</name>
</gene>
<evidence type="ECO:0000313" key="1">
    <source>
        <dbReference type="EMBL" id="OMJ16294.1"/>
    </source>
</evidence>
<accession>A0A1R1XNT7</accession>
<name>A0A1R1XNT7_9FUNG</name>
<dbReference type="EMBL" id="LSSN01002379">
    <property type="protein sequence ID" value="OMJ16294.1"/>
    <property type="molecule type" value="Genomic_DNA"/>
</dbReference>
<proteinExistence type="predicted"/>